<evidence type="ECO:0000313" key="2">
    <source>
        <dbReference type="EMBL" id="KIK15834.1"/>
    </source>
</evidence>
<evidence type="ECO:0000313" key="3">
    <source>
        <dbReference type="Proteomes" id="UP000054018"/>
    </source>
</evidence>
<reference evidence="2 3" key="1">
    <citation type="submission" date="2014-04" db="EMBL/GenBank/DDBJ databases">
        <authorList>
            <consortium name="DOE Joint Genome Institute"/>
            <person name="Kuo A."/>
            <person name="Kohler A."/>
            <person name="Costa M.D."/>
            <person name="Nagy L.G."/>
            <person name="Floudas D."/>
            <person name="Copeland A."/>
            <person name="Barry K.W."/>
            <person name="Cichocki N."/>
            <person name="Veneault-Fourrey C."/>
            <person name="LaButti K."/>
            <person name="Lindquist E.A."/>
            <person name="Lipzen A."/>
            <person name="Lundell T."/>
            <person name="Morin E."/>
            <person name="Murat C."/>
            <person name="Sun H."/>
            <person name="Tunlid A."/>
            <person name="Henrissat B."/>
            <person name="Grigoriev I.V."/>
            <person name="Hibbett D.S."/>
            <person name="Martin F."/>
            <person name="Nordberg H.P."/>
            <person name="Cantor M.N."/>
            <person name="Hua S.X."/>
        </authorList>
    </citation>
    <scope>NUCLEOTIDE SEQUENCE [LARGE SCALE GENOMIC DNA]</scope>
    <source>
        <strain evidence="2 3">441</strain>
    </source>
</reference>
<name>A0A0C9YPT7_9AGAM</name>
<feature type="non-terminal residue" evidence="2">
    <location>
        <position position="947"/>
    </location>
</feature>
<feature type="compositionally biased region" description="Pro residues" evidence="1">
    <location>
        <begin position="1"/>
        <end position="13"/>
    </location>
</feature>
<dbReference type="OrthoDB" id="3261594at2759"/>
<dbReference type="STRING" id="765257.A0A0C9YPT7"/>
<feature type="region of interest" description="Disordered" evidence="1">
    <location>
        <begin position="1"/>
        <end position="50"/>
    </location>
</feature>
<proteinExistence type="predicted"/>
<dbReference type="Proteomes" id="UP000054018">
    <property type="component" value="Unassembled WGS sequence"/>
</dbReference>
<dbReference type="EMBL" id="KN833876">
    <property type="protein sequence ID" value="KIK15834.1"/>
    <property type="molecule type" value="Genomic_DNA"/>
</dbReference>
<protein>
    <submittedName>
        <fullName evidence="2">Uncharacterized protein</fullName>
    </submittedName>
</protein>
<dbReference type="AlphaFoldDB" id="A0A0C9YPT7"/>
<sequence>PPFSPPPSPPHSTPAPDNEPRFSPPPSLCHSSPPDMPDTPPTPPDCTHQTPLNILYQRHARPHINIQDLSQRIVLPKLQETMCFVMALASASLEDPVAKLSPLALERLHNPPRQPLRIDNPGHHHSILTYLATEHSSKDAYEKIRRSTSQNFPGARGVNDILSYHNVENLIASLTRVKKVQHDMCPNSCAAFTGPFSDREQCPLCGASHWNEEVLQGTNSRSRLLAKKFTTILLGPQIQALYRDPDQARRMHYLHERTQQIIEELRRTGSISLVDDIVVGWDYLGVVLEGDIKKDDVVLMVSLDGAQLYESKQSDCWIYIWIILNLVPDKRYKKIHVCPGGFIPGPNKPKNINSFLFVGLHHLAALQHEGLHIWDASEDCFFTSDPYLLFTTADGPGLVCWDGMVGHSGKNRCRVYCPTPGRCKNHSTHYYLALLKPHGNCPLGSDHPDINVFRLPLGGSGDYADNLLQLVSAPSRWQWDICKTETGITKPPLILGLNPTRSLGVPLCMTTNLMHLAGNLSDLLLSLWHGTIECNHPDHKNSWDWAIFCDDTVWTAHRQAVEDAGTSIPGSFDRKPRNIADKINTDYKTWEFHLYMFSLAPALLYSVLPECYWTNFCKLVRGIQIMSQHTISKQDLKHTYVLLCSWGLKFELIYYQLRQDCLHFIRPCVHQVLHLVTKAMHKGLPICYAQWTMEHTIGNLSQEIRQPSKPYENLAEEGVRQCRVNALLAIMPELDDGIQGLPMGSVDLKDGFVLLRKRDKQPWLPTGEEARIIREFIGQGQPLHCFRRWARLRLPNGQIARSLWREKFKASTQVHISRNVKVSIIIHERLREVQYFARLAMDSTEEDAEEAQFTDVAILCLYTLPDERLLHISSNTLVISKSSNQFVVAHVKSIKSMVRMVPHSLRHLSGTIEDCFFLMEKPGLDISQLGIPYSVYQDEVDQDVNIK</sequence>
<feature type="compositionally biased region" description="Pro residues" evidence="1">
    <location>
        <begin position="34"/>
        <end position="44"/>
    </location>
</feature>
<accession>A0A0C9YPT7</accession>
<dbReference type="HOGENOM" id="CLU_007337_0_1_1"/>
<keyword evidence="3" id="KW-1185">Reference proteome</keyword>
<organism evidence="2 3">
    <name type="scientific">Pisolithus microcarpus 441</name>
    <dbReference type="NCBI Taxonomy" id="765257"/>
    <lineage>
        <taxon>Eukaryota</taxon>
        <taxon>Fungi</taxon>
        <taxon>Dikarya</taxon>
        <taxon>Basidiomycota</taxon>
        <taxon>Agaricomycotina</taxon>
        <taxon>Agaricomycetes</taxon>
        <taxon>Agaricomycetidae</taxon>
        <taxon>Boletales</taxon>
        <taxon>Sclerodermatineae</taxon>
        <taxon>Pisolithaceae</taxon>
        <taxon>Pisolithus</taxon>
    </lineage>
</organism>
<reference evidence="3" key="2">
    <citation type="submission" date="2015-01" db="EMBL/GenBank/DDBJ databases">
        <title>Evolutionary Origins and Diversification of the Mycorrhizal Mutualists.</title>
        <authorList>
            <consortium name="DOE Joint Genome Institute"/>
            <consortium name="Mycorrhizal Genomics Consortium"/>
            <person name="Kohler A."/>
            <person name="Kuo A."/>
            <person name="Nagy L.G."/>
            <person name="Floudas D."/>
            <person name="Copeland A."/>
            <person name="Barry K.W."/>
            <person name="Cichocki N."/>
            <person name="Veneault-Fourrey C."/>
            <person name="LaButti K."/>
            <person name="Lindquist E.A."/>
            <person name="Lipzen A."/>
            <person name="Lundell T."/>
            <person name="Morin E."/>
            <person name="Murat C."/>
            <person name="Riley R."/>
            <person name="Ohm R."/>
            <person name="Sun H."/>
            <person name="Tunlid A."/>
            <person name="Henrissat B."/>
            <person name="Grigoriev I.V."/>
            <person name="Hibbett D.S."/>
            <person name="Martin F."/>
        </authorList>
    </citation>
    <scope>NUCLEOTIDE SEQUENCE [LARGE SCALE GENOMIC DNA]</scope>
    <source>
        <strain evidence="3">441</strain>
    </source>
</reference>
<evidence type="ECO:0000256" key="1">
    <source>
        <dbReference type="SAM" id="MobiDB-lite"/>
    </source>
</evidence>
<gene>
    <name evidence="2" type="ORF">PISMIDRAFT_114551</name>
</gene>